<dbReference type="AlphaFoldDB" id="A0A7W9SNA7"/>
<comment type="caution">
    <text evidence="2">The sequence shown here is derived from an EMBL/GenBank/DDBJ whole genome shotgun (WGS) entry which is preliminary data.</text>
</comment>
<evidence type="ECO:0000313" key="3">
    <source>
        <dbReference type="Proteomes" id="UP000520814"/>
    </source>
</evidence>
<gene>
    <name evidence="2" type="ORF">HNQ39_001544</name>
</gene>
<evidence type="ECO:0000256" key="1">
    <source>
        <dbReference type="SAM" id="MobiDB-lite"/>
    </source>
</evidence>
<feature type="compositionally biased region" description="Low complexity" evidence="1">
    <location>
        <begin position="33"/>
        <end position="60"/>
    </location>
</feature>
<accession>A0A7W9SNA7</accession>
<name>A0A7W9SNA7_ARMRO</name>
<protein>
    <recommendedName>
        <fullName evidence="4">CBM-cenC domain-containing protein</fullName>
    </recommendedName>
</protein>
<dbReference type="Gene3D" id="2.60.120.260">
    <property type="entry name" value="Galactose-binding domain-like"/>
    <property type="match status" value="1"/>
</dbReference>
<organism evidence="2 3">
    <name type="scientific">Armatimonas rosea</name>
    <dbReference type="NCBI Taxonomy" id="685828"/>
    <lineage>
        <taxon>Bacteria</taxon>
        <taxon>Bacillati</taxon>
        <taxon>Armatimonadota</taxon>
        <taxon>Armatimonadia</taxon>
        <taxon>Armatimonadales</taxon>
        <taxon>Armatimonadaceae</taxon>
        <taxon>Armatimonas</taxon>
    </lineage>
</organism>
<keyword evidence="3" id="KW-1185">Reference proteome</keyword>
<reference evidence="2 3" key="1">
    <citation type="submission" date="2020-08" db="EMBL/GenBank/DDBJ databases">
        <title>Genomic Encyclopedia of Type Strains, Phase IV (KMG-IV): sequencing the most valuable type-strain genomes for metagenomic binning, comparative biology and taxonomic classification.</title>
        <authorList>
            <person name="Goeker M."/>
        </authorList>
    </citation>
    <scope>NUCLEOTIDE SEQUENCE [LARGE SCALE GENOMIC DNA]</scope>
    <source>
        <strain evidence="2 3">DSM 23562</strain>
    </source>
</reference>
<dbReference type="EMBL" id="JACHGW010000001">
    <property type="protein sequence ID" value="MBB6049782.1"/>
    <property type="molecule type" value="Genomic_DNA"/>
</dbReference>
<sequence length="224" mass="23916">MKVILKPGGLAVLTALLVGGGIGLTKLRPAPQTPEAAPTGTGKTTKAPTASSSSADPTSPVSGAPKPLGGSSLIDPNKQEWTLVTQKPAVAAMKLQTSTDLPAGLQHSLHLDVKAVDPNKYWCAQLLKTVPQAVEGNHNLTVQFWGRSEKKTAVYIVFEEGVSPHAAELQKQVRFTPEWRQYQFPFRTTKDHTDVHATFCVKAGIEPGEVDIANMHVVDNGPAK</sequence>
<evidence type="ECO:0000313" key="2">
    <source>
        <dbReference type="EMBL" id="MBB6049782.1"/>
    </source>
</evidence>
<feature type="region of interest" description="Disordered" evidence="1">
    <location>
        <begin position="26"/>
        <end position="77"/>
    </location>
</feature>
<proteinExistence type="predicted"/>
<dbReference type="Proteomes" id="UP000520814">
    <property type="component" value="Unassembled WGS sequence"/>
</dbReference>
<evidence type="ECO:0008006" key="4">
    <source>
        <dbReference type="Google" id="ProtNLM"/>
    </source>
</evidence>
<dbReference type="InterPro" id="IPR008979">
    <property type="entry name" value="Galactose-bd-like_sf"/>
</dbReference>
<dbReference type="SUPFAM" id="SSF49785">
    <property type="entry name" value="Galactose-binding domain-like"/>
    <property type="match status" value="1"/>
</dbReference>
<dbReference type="RefSeq" id="WP_184193398.1">
    <property type="nucleotide sequence ID" value="NZ_JACHGW010000001.1"/>
</dbReference>